<gene>
    <name evidence="2" type="ORF">Tcan_10152</name>
</gene>
<dbReference type="AlphaFoldDB" id="A0A0B2VBG1"/>
<evidence type="ECO:0000313" key="2">
    <source>
        <dbReference type="EMBL" id="KHN78799.1"/>
    </source>
</evidence>
<accession>A0A0B2VBG1</accession>
<protein>
    <submittedName>
        <fullName evidence="2">Uncharacterized protein</fullName>
    </submittedName>
</protein>
<dbReference type="EMBL" id="JPKZ01002028">
    <property type="protein sequence ID" value="KHN78799.1"/>
    <property type="molecule type" value="Genomic_DNA"/>
</dbReference>
<feature type="compositionally biased region" description="Polar residues" evidence="1">
    <location>
        <begin position="29"/>
        <end position="42"/>
    </location>
</feature>
<comment type="caution">
    <text evidence="2">The sequence shown here is derived from an EMBL/GenBank/DDBJ whole genome shotgun (WGS) entry which is preliminary data.</text>
</comment>
<organism evidence="2 3">
    <name type="scientific">Toxocara canis</name>
    <name type="common">Canine roundworm</name>
    <dbReference type="NCBI Taxonomy" id="6265"/>
    <lineage>
        <taxon>Eukaryota</taxon>
        <taxon>Metazoa</taxon>
        <taxon>Ecdysozoa</taxon>
        <taxon>Nematoda</taxon>
        <taxon>Chromadorea</taxon>
        <taxon>Rhabditida</taxon>
        <taxon>Spirurina</taxon>
        <taxon>Ascaridomorpha</taxon>
        <taxon>Ascaridoidea</taxon>
        <taxon>Toxocaridae</taxon>
        <taxon>Toxocara</taxon>
    </lineage>
</organism>
<name>A0A0B2VBG1_TOXCA</name>
<reference evidence="2 3" key="1">
    <citation type="submission" date="2014-11" db="EMBL/GenBank/DDBJ databases">
        <title>Genetic blueprint of the zoonotic pathogen Toxocara canis.</title>
        <authorList>
            <person name="Zhu X.-Q."/>
            <person name="Korhonen P.K."/>
            <person name="Cai H."/>
            <person name="Young N.D."/>
            <person name="Nejsum P."/>
            <person name="von Samson-Himmelstjerna G."/>
            <person name="Boag P.R."/>
            <person name="Tan P."/>
            <person name="Li Q."/>
            <person name="Min J."/>
            <person name="Yang Y."/>
            <person name="Wang X."/>
            <person name="Fang X."/>
            <person name="Hall R.S."/>
            <person name="Hofmann A."/>
            <person name="Sternberg P.W."/>
            <person name="Jex A.R."/>
            <person name="Gasser R.B."/>
        </authorList>
    </citation>
    <scope>NUCLEOTIDE SEQUENCE [LARGE SCALE GENOMIC DNA]</scope>
    <source>
        <strain evidence="2">PN_DK_2014</strain>
    </source>
</reference>
<keyword evidence="3" id="KW-1185">Reference proteome</keyword>
<evidence type="ECO:0000256" key="1">
    <source>
        <dbReference type="SAM" id="MobiDB-lite"/>
    </source>
</evidence>
<feature type="region of interest" description="Disordered" evidence="1">
    <location>
        <begin position="29"/>
        <end position="62"/>
    </location>
</feature>
<sequence>MPNFYPPDFVHLRMPNNESHVQLITMAQGSSTSGLTTPSESPVFSGPPPPQYAESSNELPPPPRIVYKAAGGKSILQYAESSNELPPPPRIVYKAAGGKSILQEWVSFKTGSSTAANMHNAKTTCTTRKHKSKTLASFSEQIVSYV</sequence>
<proteinExistence type="predicted"/>
<dbReference type="Proteomes" id="UP000031036">
    <property type="component" value="Unassembled WGS sequence"/>
</dbReference>
<evidence type="ECO:0000313" key="3">
    <source>
        <dbReference type="Proteomes" id="UP000031036"/>
    </source>
</evidence>